<evidence type="ECO:0000313" key="3">
    <source>
        <dbReference type="Proteomes" id="UP000593566"/>
    </source>
</evidence>
<feature type="compositionally biased region" description="Basic and acidic residues" evidence="1">
    <location>
        <begin position="852"/>
        <end position="881"/>
    </location>
</feature>
<feature type="region of interest" description="Disordered" evidence="1">
    <location>
        <begin position="793"/>
        <end position="833"/>
    </location>
</feature>
<sequence>MEKLKNLVNPGSKKDDEVMYGSGRSDDPVHTGDTSMGNTNTGSGQGSHFSSSRTAGHDPLSTSSNPTGTSQFDSGTTGGASHGLSEPYASRTPGGFDNDDAATTASVSSGVPGQSQSRSAMTGANDPTFTDKPLPPEPASETGLGQSSLTGNSYPDRSIGNNPRYGDQSRSSHLGRDAALGAGAVGTSTHRHEDPQRDNYAPETGRSFPLGGNSASNGHGSTTAGPHSSNLANNVDPRVDSDGSRAVGDTGYGSTSGGYGSGTGATPSSGNQGSLGRNTLGAEAGAGAGAVGSGTTTGTGYGPESWQHEHQRHGHQYEGDPCEIGEVGGQEGPHFVSGPHITDTANRLDPHVGSGIEGAATTGDSSGHHHHGHHGHRGEEAALVGGAGAAGMGALEADRSKQRTTGNTTSAGLDSSNTDRHGLDTTGGGAYDNERHTATGVSSTGKTAGPHKSDMLNKLDPRVDSDLSKQQRSHGDSHHYERDAALTGAGGAGVYEAEKHHRGNDPSLATSSTTASMGGSQGRHHHAGRDAALTGAGGAGLYEAEKHYRRDEPNLATSSNTSGMGGQSLYDSGVDPRVDPTRSGMGRDESAVSSAGSGHQSATSSDHHYKRDAGLAGAGGIGAYEAEKHSGSSNRSGLAATPQDQLAGSGHQPAIATRSSPYPSSGYGDGSQPQTGNHTERNPLAAGGVGAGATGGVDEAQKMRDYARTDPETRVQEHQHPGASIATYSSPDYGNDTEKRHHIGRHTGRDAALVGGAGAGAGALADHEYSHRDVAGYGNEPYQEASRGHHIGRDTAAVGGAGTGAGALAGHEHSPRDAAGYGTEPYQDTSREHHTGRDAAILGGAAGAGGLAEHEYSKKDAEKLQKEHAKEEKALEKEHSKEVKHHNKELAKEEKAHEKAIEKSEKKHEKTMGKDEKKHEKAIEKDEKKQDHGEKKHGGLLGFLHRDKPDKELKEEEARHQGAIHPSRGEEEMAAGAGAIGLESRSGYDPLQGEHGSQSGVHDTPIGIGSGPTTHAAYGPHDSGHNKLHKDPPAKIAESRGFEFQ</sequence>
<feature type="compositionally biased region" description="Basic and acidic residues" evidence="1">
    <location>
        <begin position="574"/>
        <end position="590"/>
    </location>
</feature>
<accession>A0A8H6F6M0</accession>
<feature type="compositionally biased region" description="Basic and acidic residues" evidence="1">
    <location>
        <begin position="451"/>
        <end position="484"/>
    </location>
</feature>
<dbReference type="AlphaFoldDB" id="A0A8H6F6M0"/>
<feature type="region of interest" description="Disordered" evidence="1">
    <location>
        <begin position="852"/>
        <end position="1045"/>
    </location>
</feature>
<feature type="compositionally biased region" description="Polar residues" evidence="1">
    <location>
        <begin position="631"/>
        <end position="646"/>
    </location>
</feature>
<feature type="compositionally biased region" description="Basic and acidic residues" evidence="1">
    <location>
        <begin position="1022"/>
        <end position="1045"/>
    </location>
</feature>
<feature type="compositionally biased region" description="Polar residues" evidence="1">
    <location>
        <begin position="143"/>
        <end position="161"/>
    </location>
</feature>
<feature type="compositionally biased region" description="Low complexity" evidence="1">
    <location>
        <begin position="659"/>
        <end position="674"/>
    </location>
</feature>
<feature type="compositionally biased region" description="Low complexity" evidence="1">
    <location>
        <begin position="974"/>
        <end position="983"/>
    </location>
</feature>
<feature type="region of interest" description="Disordered" evidence="1">
    <location>
        <begin position="1"/>
        <end position="379"/>
    </location>
</feature>
<comment type="caution">
    <text evidence="2">The sequence shown here is derived from an EMBL/GenBank/DDBJ whole genome shotgun (WGS) entry which is preliminary data.</text>
</comment>
<evidence type="ECO:0000256" key="1">
    <source>
        <dbReference type="SAM" id="MobiDB-lite"/>
    </source>
</evidence>
<gene>
    <name evidence="2" type="ORF">HO133_006667</name>
</gene>
<feature type="compositionally biased region" description="Polar residues" evidence="1">
    <location>
        <begin position="403"/>
        <end position="416"/>
    </location>
</feature>
<feature type="compositionally biased region" description="Polar residues" evidence="1">
    <location>
        <begin position="32"/>
        <end position="75"/>
    </location>
</feature>
<feature type="region of interest" description="Disordered" evidence="1">
    <location>
        <begin position="553"/>
        <end position="741"/>
    </location>
</feature>
<dbReference type="GeneID" id="59335068"/>
<protein>
    <submittedName>
        <fullName evidence="2">Uncharacterized protein</fullName>
    </submittedName>
</protein>
<dbReference type="Proteomes" id="UP000593566">
    <property type="component" value="Unassembled WGS sequence"/>
</dbReference>
<proteinExistence type="predicted"/>
<dbReference type="RefSeq" id="XP_037147000.1">
    <property type="nucleotide sequence ID" value="XM_037297564.1"/>
</dbReference>
<feature type="compositionally biased region" description="Polar residues" evidence="1">
    <location>
        <begin position="591"/>
        <end position="604"/>
    </location>
</feature>
<keyword evidence="3" id="KW-1185">Reference proteome</keyword>
<dbReference type="PANTHER" id="PTHR39606:SF1">
    <property type="entry name" value="CELL SURFACE PROTEIN"/>
    <property type="match status" value="1"/>
</dbReference>
<name>A0A8H6F6M0_9LECA</name>
<reference evidence="2 3" key="1">
    <citation type="journal article" date="2020" name="Genomics">
        <title>Complete, high-quality genomes from long-read metagenomic sequencing of two wolf lichen thalli reveals enigmatic genome architecture.</title>
        <authorList>
            <person name="McKenzie S.K."/>
            <person name="Walston R.F."/>
            <person name="Allen J.L."/>
        </authorList>
    </citation>
    <scope>NUCLEOTIDE SEQUENCE [LARGE SCALE GENOMIC DNA]</scope>
    <source>
        <strain evidence="2">WasteWater1</strain>
    </source>
</reference>
<feature type="compositionally biased region" description="Gly residues" evidence="1">
    <location>
        <begin position="284"/>
        <end position="301"/>
    </location>
</feature>
<feature type="compositionally biased region" description="Basic and acidic residues" evidence="1">
    <location>
        <begin position="888"/>
        <end position="937"/>
    </location>
</feature>
<feature type="compositionally biased region" description="Gly residues" evidence="1">
    <location>
        <begin position="250"/>
        <end position="263"/>
    </location>
</feature>
<dbReference type="EMBL" id="JACCJB010000026">
    <property type="protein sequence ID" value="KAF6217565.1"/>
    <property type="molecule type" value="Genomic_DNA"/>
</dbReference>
<feature type="compositionally biased region" description="Low complexity" evidence="1">
    <location>
        <begin position="106"/>
        <end position="119"/>
    </location>
</feature>
<feature type="compositionally biased region" description="Polar residues" evidence="1">
    <location>
        <begin position="213"/>
        <end position="233"/>
    </location>
</feature>
<feature type="region of interest" description="Disordered" evidence="1">
    <location>
        <begin position="396"/>
        <end position="534"/>
    </location>
</feature>
<feature type="compositionally biased region" description="Basic and acidic residues" evidence="1">
    <location>
        <begin position="944"/>
        <end position="960"/>
    </location>
</feature>
<dbReference type="PANTHER" id="PTHR39606">
    <property type="entry name" value="SURFACE PROTEIN, PUTATIVE-RELATED"/>
    <property type="match status" value="1"/>
</dbReference>
<feature type="compositionally biased region" description="Basic and acidic residues" evidence="1">
    <location>
        <begin position="699"/>
        <end position="720"/>
    </location>
</feature>
<evidence type="ECO:0000313" key="2">
    <source>
        <dbReference type="EMBL" id="KAF6217565.1"/>
    </source>
</evidence>
<organism evidence="2 3">
    <name type="scientific">Letharia lupina</name>
    <dbReference type="NCBI Taxonomy" id="560253"/>
    <lineage>
        <taxon>Eukaryota</taxon>
        <taxon>Fungi</taxon>
        <taxon>Dikarya</taxon>
        <taxon>Ascomycota</taxon>
        <taxon>Pezizomycotina</taxon>
        <taxon>Lecanoromycetes</taxon>
        <taxon>OSLEUM clade</taxon>
        <taxon>Lecanoromycetidae</taxon>
        <taxon>Lecanorales</taxon>
        <taxon>Lecanorineae</taxon>
        <taxon>Parmeliaceae</taxon>
        <taxon>Letharia</taxon>
    </lineage>
</organism>